<sequence>MTKLAVIRRNHRPRLARTPAGLQASNCSSPQHSQSLGGKSLDGYHPILLPDLRTSSRTSQ</sequence>
<name>C4PL86_BRAEL</name>
<dbReference type="AlphaFoldDB" id="C4PL86"/>
<dbReference type="EMBL" id="FM162234">
    <property type="protein sequence ID" value="CAQ57581.1"/>
    <property type="molecule type" value="Genomic_DNA"/>
</dbReference>
<protein>
    <submittedName>
        <fullName evidence="2">Uncharacterized protein</fullName>
    </submittedName>
</protein>
<organism evidence="2">
    <name type="scientific">Bradyrhizobium elkanii</name>
    <dbReference type="NCBI Taxonomy" id="29448"/>
    <lineage>
        <taxon>Bacteria</taxon>
        <taxon>Pseudomonadati</taxon>
        <taxon>Pseudomonadota</taxon>
        <taxon>Alphaproteobacteria</taxon>
        <taxon>Hyphomicrobiales</taxon>
        <taxon>Nitrobacteraceae</taxon>
        <taxon>Bradyrhizobium</taxon>
    </lineage>
</organism>
<accession>C4PL86</accession>
<feature type="compositionally biased region" description="Basic residues" evidence="1">
    <location>
        <begin position="1"/>
        <end position="15"/>
    </location>
</feature>
<evidence type="ECO:0000256" key="1">
    <source>
        <dbReference type="SAM" id="MobiDB-lite"/>
    </source>
</evidence>
<evidence type="ECO:0000313" key="2">
    <source>
        <dbReference type="EMBL" id="CAQ57581.1"/>
    </source>
</evidence>
<feature type="compositionally biased region" description="Polar residues" evidence="1">
    <location>
        <begin position="23"/>
        <end position="37"/>
    </location>
</feature>
<feature type="region of interest" description="Disordered" evidence="1">
    <location>
        <begin position="1"/>
        <end position="60"/>
    </location>
</feature>
<reference evidence="2" key="1">
    <citation type="journal article" date="2009" name="FEMS Microbiol. Lett.">
        <title>Genetic organization and functional analysis of the type III secretion system of Bradyrhizobium elkanii.</title>
        <authorList>
            <person name="Okazaki S."/>
            <person name="Zehner S."/>
            <person name="Hempel J."/>
            <person name="Lang K."/>
            <person name="Gottfert M."/>
        </authorList>
    </citation>
    <scope>NUCLEOTIDE SEQUENCE</scope>
    <source>
        <strain evidence="2">USDA61</strain>
    </source>
</reference>
<proteinExistence type="predicted"/>